<evidence type="ECO:0000256" key="7">
    <source>
        <dbReference type="ARBA" id="ARBA00023128"/>
    </source>
</evidence>
<evidence type="ECO:0000313" key="15">
    <source>
        <dbReference type="Proteomes" id="UP000011083"/>
    </source>
</evidence>
<reference evidence="14 15" key="1">
    <citation type="journal article" date="2013" name="Genome Biol.">
        <title>Genome of Acanthamoeba castellanii highlights extensive lateral gene transfer and early evolution of tyrosine kinase signaling.</title>
        <authorList>
            <person name="Clarke M."/>
            <person name="Lohan A.J."/>
            <person name="Liu B."/>
            <person name="Lagkouvardos I."/>
            <person name="Roy S."/>
            <person name="Zafar N."/>
            <person name="Bertelli C."/>
            <person name="Schilde C."/>
            <person name="Kianianmomeni A."/>
            <person name="Burglin T.R."/>
            <person name="Frech C."/>
            <person name="Turcotte B."/>
            <person name="Kopec K.O."/>
            <person name="Synnott J.M."/>
            <person name="Choo C."/>
            <person name="Paponov I."/>
            <person name="Finkler A."/>
            <person name="Soon Heng Tan C."/>
            <person name="Hutchins A.P."/>
            <person name="Weinmeier T."/>
            <person name="Rattei T."/>
            <person name="Chu J.S."/>
            <person name="Gimenez G."/>
            <person name="Irimia M."/>
            <person name="Rigden D.J."/>
            <person name="Fitzpatrick D.A."/>
            <person name="Lorenzo-Morales J."/>
            <person name="Bateman A."/>
            <person name="Chiu C.H."/>
            <person name="Tang P."/>
            <person name="Hegemann P."/>
            <person name="Fromm H."/>
            <person name="Raoult D."/>
            <person name="Greub G."/>
            <person name="Miranda-Saavedra D."/>
            <person name="Chen N."/>
            <person name="Nash P."/>
            <person name="Ginger M.L."/>
            <person name="Horn M."/>
            <person name="Schaap P."/>
            <person name="Caler L."/>
            <person name="Loftus B."/>
        </authorList>
    </citation>
    <scope>NUCLEOTIDE SEQUENCE [LARGE SCALE GENOMIC DNA]</scope>
    <source>
        <strain evidence="14 15">Neff</strain>
    </source>
</reference>
<dbReference type="Proteomes" id="UP000011083">
    <property type="component" value="Unassembled WGS sequence"/>
</dbReference>
<dbReference type="GO" id="GO:0003677">
    <property type="term" value="F:DNA binding"/>
    <property type="evidence" value="ECO:0007669"/>
    <property type="project" value="InterPro"/>
</dbReference>
<dbReference type="SMART" id="SM00584">
    <property type="entry name" value="TLDc"/>
    <property type="match status" value="1"/>
</dbReference>
<dbReference type="RefSeq" id="XP_004341096.1">
    <property type="nucleotide sequence ID" value="XM_004341048.1"/>
</dbReference>
<evidence type="ECO:0000313" key="14">
    <source>
        <dbReference type="EMBL" id="ELR19032.1"/>
    </source>
</evidence>
<dbReference type="PROSITE" id="PS51908">
    <property type="entry name" value="ZF_UBZ4"/>
    <property type="match status" value="1"/>
</dbReference>
<dbReference type="Pfam" id="PF13913">
    <property type="entry name" value="zf-C2HC_2"/>
    <property type="match status" value="1"/>
</dbReference>
<keyword evidence="7" id="KW-0496">Mitochondrion</keyword>
<dbReference type="GeneID" id="14919802"/>
<evidence type="ECO:0000256" key="1">
    <source>
        <dbReference type="ARBA" id="ARBA00004173"/>
    </source>
</evidence>
<evidence type="ECO:0000256" key="10">
    <source>
        <dbReference type="PROSITE-ProRule" id="PRU01256"/>
    </source>
</evidence>
<feature type="compositionally biased region" description="Low complexity" evidence="11">
    <location>
        <begin position="46"/>
        <end position="57"/>
    </location>
</feature>
<evidence type="ECO:0000259" key="13">
    <source>
        <dbReference type="PROSITE" id="PS51908"/>
    </source>
</evidence>
<keyword evidence="4 10" id="KW-0227">DNA damage</keyword>
<dbReference type="VEuPathDB" id="AmoebaDB:ACA1_235700"/>
<evidence type="ECO:0000256" key="3">
    <source>
        <dbReference type="ARBA" id="ARBA00022723"/>
    </source>
</evidence>
<keyword evidence="6" id="KW-0862">Zinc</keyword>
<dbReference type="PANTHER" id="PTHR23354">
    <property type="entry name" value="NUCLEOLAR PROTEIN 7/ESTROGEN RECEPTOR COACTIVATOR-RELATED"/>
    <property type="match status" value="1"/>
</dbReference>
<evidence type="ECO:0000259" key="12">
    <source>
        <dbReference type="PROSITE" id="PS51886"/>
    </source>
</evidence>
<evidence type="ECO:0000256" key="5">
    <source>
        <dbReference type="ARBA" id="ARBA00022771"/>
    </source>
</evidence>
<feature type="region of interest" description="Disordered" evidence="11">
    <location>
        <begin position="37"/>
        <end position="77"/>
    </location>
</feature>
<organism evidence="14 15">
    <name type="scientific">Acanthamoeba castellanii (strain ATCC 30010 / Neff)</name>
    <dbReference type="NCBI Taxonomy" id="1257118"/>
    <lineage>
        <taxon>Eukaryota</taxon>
        <taxon>Amoebozoa</taxon>
        <taxon>Discosea</taxon>
        <taxon>Longamoebia</taxon>
        <taxon>Centramoebida</taxon>
        <taxon>Acanthamoebidae</taxon>
        <taxon>Acanthamoeba</taxon>
    </lineage>
</organism>
<keyword evidence="3" id="KW-0479">Metal-binding</keyword>
<dbReference type="InterPro" id="IPR006642">
    <property type="entry name" value="Rad18_UBZ4"/>
</dbReference>
<dbReference type="PANTHER" id="PTHR23354:SF62">
    <property type="entry name" value="MUSTARD, ISOFORM V"/>
    <property type="match status" value="1"/>
</dbReference>
<dbReference type="OrthoDB" id="26679at2759"/>
<evidence type="ECO:0000256" key="9">
    <source>
        <dbReference type="ARBA" id="ARBA00040604"/>
    </source>
</evidence>
<evidence type="ECO:0000256" key="6">
    <source>
        <dbReference type="ARBA" id="ARBA00022833"/>
    </source>
</evidence>
<gene>
    <name evidence="14" type="ORF">ACA1_235700</name>
</gene>
<dbReference type="InterPro" id="IPR006571">
    <property type="entry name" value="TLDc_dom"/>
</dbReference>
<keyword evidence="8 10" id="KW-0234">DNA repair</keyword>
<dbReference type="GO" id="GO:0008270">
    <property type="term" value="F:zinc ion binding"/>
    <property type="evidence" value="ECO:0007669"/>
    <property type="project" value="UniProtKB-KW"/>
</dbReference>
<comment type="subcellular location">
    <subcellularLocation>
        <location evidence="1">Mitochondrion</location>
    </subcellularLocation>
</comment>
<dbReference type="GO" id="GO:0006281">
    <property type="term" value="P:DNA repair"/>
    <property type="evidence" value="ECO:0007669"/>
    <property type="project" value="UniProtKB-KW"/>
</dbReference>
<proteinExistence type="inferred from homology"/>
<dbReference type="KEGG" id="acan:ACA1_235700"/>
<feature type="domain" description="TLDc" evidence="12">
    <location>
        <begin position="31"/>
        <end position="222"/>
    </location>
</feature>
<dbReference type="PROSITE" id="PS51886">
    <property type="entry name" value="TLDC"/>
    <property type="match status" value="1"/>
</dbReference>
<keyword evidence="5 10" id="KW-0863">Zinc-finger</keyword>
<evidence type="ECO:0000256" key="11">
    <source>
        <dbReference type="SAM" id="MobiDB-lite"/>
    </source>
</evidence>
<keyword evidence="15" id="KW-1185">Reference proteome</keyword>
<dbReference type="AlphaFoldDB" id="L8H1D8"/>
<accession>L8H1D8</accession>
<dbReference type="EMBL" id="KB007939">
    <property type="protein sequence ID" value="ELR19032.1"/>
    <property type="molecule type" value="Genomic_DNA"/>
</dbReference>
<comment type="similarity">
    <text evidence="2">Belongs to the OXR1 family.</text>
</comment>
<protein>
    <recommendedName>
        <fullName evidence="9">Oxidation resistance protein 1</fullName>
    </recommendedName>
</protein>
<feature type="domain" description="UBZ4-type" evidence="13">
    <location>
        <begin position="3"/>
        <end position="30"/>
    </location>
</feature>
<evidence type="ECO:0000256" key="8">
    <source>
        <dbReference type="ARBA" id="ARBA00023204"/>
    </source>
</evidence>
<name>L8H1D8_ACACF</name>
<dbReference type="GO" id="GO:0005739">
    <property type="term" value="C:mitochondrion"/>
    <property type="evidence" value="ECO:0007669"/>
    <property type="project" value="UniProtKB-SubCell"/>
</dbReference>
<evidence type="ECO:0000256" key="2">
    <source>
        <dbReference type="ARBA" id="ARBA00009540"/>
    </source>
</evidence>
<sequence>MAQVECPVCSRKFAEDAIESHVIQCLDEQQYKEDEKLARQLERSSDSSSSSSSSDYSGTTGLDVNRPHDGVLGTLKTDPTNTLLAGTDAKEALLELLEERHQLGPLIILIEDAHRHLFGCFLTTPLKSQKKLSSFTGTGEAFLFTLRPECEAFRWSGVNGYYVATSSESICIGCGGGGFGLRVGLEGDVTQGASSPCETFFNPTLSGSEFFDCRAVEVWRLA</sequence>
<dbReference type="Gene3D" id="3.30.160.60">
    <property type="entry name" value="Classic Zinc Finger"/>
    <property type="match status" value="1"/>
</dbReference>
<evidence type="ECO:0000256" key="4">
    <source>
        <dbReference type="ARBA" id="ARBA00022763"/>
    </source>
</evidence>
<dbReference type="Pfam" id="PF07534">
    <property type="entry name" value="TLD"/>
    <property type="match status" value="1"/>
</dbReference>